<reference evidence="2" key="1">
    <citation type="submission" date="2016-07" db="EMBL/GenBank/DDBJ databases">
        <authorList>
            <person name="Florea S."/>
            <person name="Webb J.S."/>
            <person name="Jaromczyk J."/>
            <person name="Schardl C.L."/>
        </authorList>
    </citation>
    <scope>NUCLEOTIDE SEQUENCE [LARGE SCALE GENOMIC DNA]</scope>
    <source>
        <strain evidence="2">KCTC 42131</strain>
    </source>
</reference>
<name>A0A1E8CIH5_9GAMM</name>
<dbReference type="SUPFAM" id="SSF47240">
    <property type="entry name" value="Ferritin-like"/>
    <property type="match status" value="1"/>
</dbReference>
<dbReference type="GO" id="GO:0016491">
    <property type="term" value="F:oxidoreductase activity"/>
    <property type="evidence" value="ECO:0007669"/>
    <property type="project" value="InterPro"/>
</dbReference>
<dbReference type="RefSeq" id="WP_070115681.1">
    <property type="nucleotide sequence ID" value="NZ_MASR01000001.1"/>
</dbReference>
<dbReference type="InterPro" id="IPR009078">
    <property type="entry name" value="Ferritin-like_SF"/>
</dbReference>
<dbReference type="InterPro" id="IPR025859">
    <property type="entry name" value="AurF/CmlI"/>
</dbReference>
<dbReference type="AlphaFoldDB" id="A0A1E8CIH5"/>
<gene>
    <name evidence="1" type="ORF">PHACT_02005</name>
</gene>
<dbReference type="EMBL" id="MASR01000001">
    <property type="protein sequence ID" value="OFE12057.1"/>
    <property type="molecule type" value="Genomic_DNA"/>
</dbReference>
<organism evidence="1 2">
    <name type="scientific">Pseudohongiella acticola</name>
    <dbReference type="NCBI Taxonomy" id="1524254"/>
    <lineage>
        <taxon>Bacteria</taxon>
        <taxon>Pseudomonadati</taxon>
        <taxon>Pseudomonadota</taxon>
        <taxon>Gammaproteobacteria</taxon>
        <taxon>Pseudomonadales</taxon>
        <taxon>Pseudohongiellaceae</taxon>
        <taxon>Pseudohongiella</taxon>
    </lineage>
</organism>
<accession>A0A1E8CIH5</accession>
<sequence>MNTPTASGFITQLHGHINWDYAATRTRVHSLYELAKNRVWKTSEAPWETLTDRRLPPSRHQFEPLAGFAPFDALPRDKKNACSWHRHALEISDILHGEQGALLVSSQLVSSMPTVEGKLFASSQVSDEARHVEFFSRYLLESTGEVHPPSEAVANLIETMANDSRWDYKFIACQILLESLALARLQEIRRATLVPVLAYAIDFINADEARHVKFGTEILSQHLATLNADELQARSDFVVDHLLGLSNAMNIYTRLAQAFDWDDRELRCHLRQNRIRHPQPRYDLFRQLTLNMKTVGLLTQKTEQRLSSLREP</sequence>
<dbReference type="STRING" id="1524254.PHACT_02005"/>
<comment type="caution">
    <text evidence="1">The sequence shown here is derived from an EMBL/GenBank/DDBJ whole genome shotgun (WGS) entry which is preliminary data.</text>
</comment>
<dbReference type="Gene3D" id="1.10.620.20">
    <property type="entry name" value="Ribonucleotide Reductase, subunit A"/>
    <property type="match status" value="1"/>
</dbReference>
<evidence type="ECO:0000313" key="1">
    <source>
        <dbReference type="EMBL" id="OFE12057.1"/>
    </source>
</evidence>
<dbReference type="Proteomes" id="UP000175669">
    <property type="component" value="Unassembled WGS sequence"/>
</dbReference>
<evidence type="ECO:0008006" key="3">
    <source>
        <dbReference type="Google" id="ProtNLM"/>
    </source>
</evidence>
<dbReference type="CDD" id="cd00657">
    <property type="entry name" value="Ferritin_like"/>
    <property type="match status" value="1"/>
</dbReference>
<dbReference type="InterPro" id="IPR012348">
    <property type="entry name" value="RNR-like"/>
</dbReference>
<keyword evidence="2" id="KW-1185">Reference proteome</keyword>
<dbReference type="OrthoDB" id="5500270at2"/>
<evidence type="ECO:0000313" key="2">
    <source>
        <dbReference type="Proteomes" id="UP000175669"/>
    </source>
</evidence>
<proteinExistence type="predicted"/>
<dbReference type="Pfam" id="PF11583">
    <property type="entry name" value="AurF"/>
    <property type="match status" value="1"/>
</dbReference>
<protein>
    <recommendedName>
        <fullName evidence="3">Ferritin</fullName>
    </recommendedName>
</protein>